<feature type="domain" description="Interleukin-2 receptor subunit beta N-terminal" evidence="12">
    <location>
        <begin position="34"/>
        <end position="119"/>
    </location>
</feature>
<keyword evidence="6 10" id="KW-0472">Membrane</keyword>
<protein>
    <submittedName>
        <fullName evidence="13">Uncharacterized LOC108238836</fullName>
    </submittedName>
</protein>
<feature type="compositionally biased region" description="Acidic residues" evidence="9">
    <location>
        <begin position="449"/>
        <end position="458"/>
    </location>
</feature>
<keyword evidence="5 10" id="KW-1133">Transmembrane helix</keyword>
<evidence type="ECO:0000313" key="14">
    <source>
        <dbReference type="Proteomes" id="UP000264800"/>
    </source>
</evidence>
<evidence type="ECO:0000256" key="4">
    <source>
        <dbReference type="ARBA" id="ARBA00022729"/>
    </source>
</evidence>
<sequence>MEHKKKTPFLFILLHLVQICTVKSQSCPTHPDKNLSCYNDFNHTITCVWNGSSVSDHRECKLHAKRVSKFTNYMTFCDLKAFNSSKPALRNCSLIFAKSYIFMPKHDLSMNVSCVPGKITYMPICHIKVNSPGKPNVNFTAVSWLTQVEKHPRISQYDTQLEWKNQNQSWSDPSVQKKEIICELDCEAELDPDLLVQGETYEARVRVKAKFPNYEGIWSDWSPTKTWVSLVGRIKPPSGMAVGILNASLASLAVFGLLLVVIFLRMHKTTWVCIGKSITGPPIPNPAKSAHLQTWLRPNFTSESIYSFLKPVEIVSVEVTFAVDALTYCEPDVKMMPEKYNYESSCSSFSNPSYSELCSPSTVSSFTIEPCAIDAPYGPVRGQVEEKITKQGNNVAAENGMEIMKLIVNGSKNSEAVKVILDYEKVEKLQMERLRLHSVDSGMCSCEEVSQESMEEDSINMTDGQDEGTQSEAEKEGDGMKADVQKLIGSSGGKLGKNSIQVCFDYKRVPIPQAESPELPSLDSGVSSTGEEHESQEENMEDQDQTTHFLFPPHLSSDLKGSSSPHPLIFSESDPVPFWPPLPSNNILEKVALMSNSMRVEPCGDGYKPVRQEEN</sequence>
<dbReference type="OrthoDB" id="8906725at2759"/>
<evidence type="ECO:0000256" key="6">
    <source>
        <dbReference type="ARBA" id="ARBA00023136"/>
    </source>
</evidence>
<feature type="region of interest" description="Disordered" evidence="9">
    <location>
        <begin position="446"/>
        <end position="480"/>
    </location>
</feature>
<proteinExistence type="inferred from homology"/>
<evidence type="ECO:0000256" key="9">
    <source>
        <dbReference type="SAM" id="MobiDB-lite"/>
    </source>
</evidence>
<comment type="similarity">
    <text evidence="2">Belongs to the type I cytokine receptor family. Type 4 subfamily.</text>
</comment>
<dbReference type="GO" id="GO:0016064">
    <property type="term" value="P:immunoglobulin mediated immune response"/>
    <property type="evidence" value="ECO:0007669"/>
    <property type="project" value="TreeGrafter"/>
</dbReference>
<dbReference type="OMA" id="HKHERIS"/>
<evidence type="ECO:0000256" key="5">
    <source>
        <dbReference type="ARBA" id="ARBA00022989"/>
    </source>
</evidence>
<feature type="signal peptide" evidence="11">
    <location>
        <begin position="1"/>
        <end position="24"/>
    </location>
</feature>
<dbReference type="Gene3D" id="2.60.40.10">
    <property type="entry name" value="Immunoglobulins"/>
    <property type="match status" value="2"/>
</dbReference>
<dbReference type="InterPro" id="IPR036116">
    <property type="entry name" value="FN3_sf"/>
</dbReference>
<evidence type="ECO:0000256" key="1">
    <source>
        <dbReference type="ARBA" id="ARBA00004167"/>
    </source>
</evidence>
<feature type="region of interest" description="Disordered" evidence="9">
    <location>
        <begin position="514"/>
        <end position="544"/>
    </location>
</feature>
<dbReference type="SUPFAM" id="SSF49265">
    <property type="entry name" value="Fibronectin type III"/>
    <property type="match status" value="1"/>
</dbReference>
<dbReference type="AlphaFoldDB" id="A0A3Q3AEL6"/>
<keyword evidence="3 10" id="KW-0812">Transmembrane</keyword>
<evidence type="ECO:0000256" key="10">
    <source>
        <dbReference type="SAM" id="Phobius"/>
    </source>
</evidence>
<dbReference type="Proteomes" id="UP000264800">
    <property type="component" value="Unplaced"/>
</dbReference>
<evidence type="ECO:0000256" key="11">
    <source>
        <dbReference type="SAM" id="SignalP"/>
    </source>
</evidence>
<reference evidence="13" key="2">
    <citation type="submission" date="2025-09" db="UniProtKB">
        <authorList>
            <consortium name="Ensembl"/>
        </authorList>
    </citation>
    <scope>IDENTIFICATION</scope>
</reference>
<dbReference type="PROSITE" id="PS01355">
    <property type="entry name" value="HEMATOPO_REC_S_F1"/>
    <property type="match status" value="1"/>
</dbReference>
<evidence type="ECO:0000256" key="8">
    <source>
        <dbReference type="ARBA" id="ARBA00023170"/>
    </source>
</evidence>
<dbReference type="GO" id="GO:0009897">
    <property type="term" value="C:external side of plasma membrane"/>
    <property type="evidence" value="ECO:0007669"/>
    <property type="project" value="TreeGrafter"/>
</dbReference>
<dbReference type="STRING" id="37003.ENSKMAP00000014686"/>
<dbReference type="KEGG" id="kmr:108238836"/>
<name>A0A3Q3AEL6_KRYMA</name>
<keyword evidence="8" id="KW-0675">Receptor</keyword>
<keyword evidence="4 11" id="KW-0732">Signal</keyword>
<dbReference type="RefSeq" id="XP_017276681.1">
    <property type="nucleotide sequence ID" value="XM_017421192.3"/>
</dbReference>
<evidence type="ECO:0000256" key="7">
    <source>
        <dbReference type="ARBA" id="ARBA00023157"/>
    </source>
</evidence>
<evidence type="ECO:0000256" key="3">
    <source>
        <dbReference type="ARBA" id="ARBA00022692"/>
    </source>
</evidence>
<reference evidence="13" key="1">
    <citation type="submission" date="2025-08" db="UniProtKB">
        <authorList>
            <consortium name="Ensembl"/>
        </authorList>
    </citation>
    <scope>IDENTIFICATION</scope>
</reference>
<dbReference type="InterPro" id="IPR013783">
    <property type="entry name" value="Ig-like_fold"/>
</dbReference>
<dbReference type="InterPro" id="IPR003531">
    <property type="entry name" value="Hempt_rcpt_S_F1_CS"/>
</dbReference>
<dbReference type="GeneTree" id="ENSGT00900000142364"/>
<dbReference type="Ensembl" id="ENSKMAT00000014900.1">
    <property type="protein sequence ID" value="ENSKMAP00000014686.1"/>
    <property type="gene ID" value="ENSKMAG00000011026.1"/>
</dbReference>
<evidence type="ECO:0000259" key="12">
    <source>
        <dbReference type="Pfam" id="PF18707"/>
    </source>
</evidence>
<dbReference type="GO" id="GO:0004896">
    <property type="term" value="F:cytokine receptor activity"/>
    <property type="evidence" value="ECO:0007669"/>
    <property type="project" value="InterPro"/>
</dbReference>
<dbReference type="GeneID" id="108238836"/>
<keyword evidence="14" id="KW-1185">Reference proteome</keyword>
<dbReference type="PANTHER" id="PTHR23037">
    <property type="entry name" value="CYTOKINE RECEPTOR"/>
    <property type="match status" value="1"/>
</dbReference>
<organism evidence="13 14">
    <name type="scientific">Kryptolebias marmoratus</name>
    <name type="common">Mangrove killifish</name>
    <name type="synonym">Rivulus marmoratus</name>
    <dbReference type="NCBI Taxonomy" id="37003"/>
    <lineage>
        <taxon>Eukaryota</taxon>
        <taxon>Metazoa</taxon>
        <taxon>Chordata</taxon>
        <taxon>Craniata</taxon>
        <taxon>Vertebrata</taxon>
        <taxon>Euteleostomi</taxon>
        <taxon>Actinopterygii</taxon>
        <taxon>Neopterygii</taxon>
        <taxon>Teleostei</taxon>
        <taxon>Neoteleostei</taxon>
        <taxon>Acanthomorphata</taxon>
        <taxon>Ovalentaria</taxon>
        <taxon>Atherinomorphae</taxon>
        <taxon>Cyprinodontiformes</taxon>
        <taxon>Rivulidae</taxon>
        <taxon>Kryptolebias</taxon>
    </lineage>
</organism>
<dbReference type="PANTHER" id="PTHR23037:SF22">
    <property type="entry name" value="CYTOKINE RECEPTOR COMMON SUBUNIT BETA"/>
    <property type="match status" value="1"/>
</dbReference>
<feature type="compositionally biased region" description="Acidic residues" evidence="9">
    <location>
        <begin position="534"/>
        <end position="544"/>
    </location>
</feature>
<evidence type="ECO:0000256" key="2">
    <source>
        <dbReference type="ARBA" id="ARBA00008280"/>
    </source>
</evidence>
<feature type="compositionally biased region" description="Polar residues" evidence="9">
    <location>
        <begin position="459"/>
        <end position="471"/>
    </location>
</feature>
<evidence type="ECO:0000313" key="13">
    <source>
        <dbReference type="Ensembl" id="ENSKMAP00000014686.1"/>
    </source>
</evidence>
<comment type="subcellular location">
    <subcellularLocation>
        <location evidence="1">Membrane</location>
        <topology evidence="1">Single-pass membrane protein</topology>
    </subcellularLocation>
</comment>
<dbReference type="InterPro" id="IPR040951">
    <property type="entry name" value="IL2RB_N1"/>
</dbReference>
<feature type="chain" id="PRO_5018551440" evidence="11">
    <location>
        <begin position="25"/>
        <end position="615"/>
    </location>
</feature>
<accession>A0A3Q3AEL6</accession>
<dbReference type="Pfam" id="PF18707">
    <property type="entry name" value="IL2RB_N1"/>
    <property type="match status" value="1"/>
</dbReference>
<feature type="transmembrane region" description="Helical" evidence="10">
    <location>
        <begin position="240"/>
        <end position="264"/>
    </location>
</feature>
<keyword evidence="7" id="KW-1015">Disulfide bond</keyword>